<keyword evidence="3" id="KW-1185">Reference proteome</keyword>
<accession>A0A5S3N8A1</accession>
<protein>
    <submittedName>
        <fullName evidence="2">DUF5103 domain-containing protein</fullName>
    </submittedName>
</protein>
<dbReference type="SUPFAM" id="SSF81296">
    <property type="entry name" value="E set domains"/>
    <property type="match status" value="1"/>
</dbReference>
<dbReference type="OrthoDB" id="1522602at2"/>
<proteinExistence type="predicted"/>
<evidence type="ECO:0000313" key="3">
    <source>
        <dbReference type="Proteomes" id="UP000307140"/>
    </source>
</evidence>
<gene>
    <name evidence="2" type="ORF">FDT66_10870</name>
</gene>
<dbReference type="Pfam" id="PF17116">
    <property type="entry name" value="T9SS_plug_1st"/>
    <property type="match status" value="1"/>
</dbReference>
<dbReference type="InterPro" id="IPR014756">
    <property type="entry name" value="Ig_E-set"/>
</dbReference>
<dbReference type="InterPro" id="IPR013783">
    <property type="entry name" value="Ig-like_fold"/>
</dbReference>
<comment type="caution">
    <text evidence="2">The sequence shown here is derived from an EMBL/GenBank/DDBJ whole genome shotgun (WGS) entry which is preliminary data.</text>
</comment>
<sequence length="413" mass="48257">MINIFVTMLKKIIFFFFSIFVSFLNAQNIKTIQLRPLQENNFSSIVPLGTVLELSFDDLDADSKNYQYKIEHMTHDWQKSRLLSSQYINGFDQNTIIDVTNSFNTLQSYTHYSVKIPNTNTIITKSGNYLLSVLDAHDDVVFTRRFVLYENASTVGVSVIRSRNTKTLNTQQTIQFSVNHPNIQINSPSQEINVTIIKNNNWNETITDLQPTFFRPNQLLYTYTNKTNFWGGNEYLNFDTKILRNRSVNIVRIMKENNLFNLTIYPFTYNPFREYTYNPDINGQFIIRTLEGNVANTEADYAKMDFILEAEQPFKDKEVYVYGAFNNFEISEENKMHYNPENKTYTTSILLKQGFYNYTFVTLDDNNIINTNEINGSFFETENEYNVIVYFKPFGGLYDRVIGVGLGFFNQNN</sequence>
<name>A0A5S3N8A1_9FLAO</name>
<feature type="domain" description="Type 9 secretion system plug protein N-terminal" evidence="1">
    <location>
        <begin position="29"/>
        <end position="150"/>
    </location>
</feature>
<dbReference type="Gene3D" id="2.60.40.10">
    <property type="entry name" value="Immunoglobulins"/>
    <property type="match status" value="1"/>
</dbReference>
<organism evidence="2 3">
    <name type="scientific">Polaribacter aestuariivivens</name>
    <dbReference type="NCBI Taxonomy" id="2304626"/>
    <lineage>
        <taxon>Bacteria</taxon>
        <taxon>Pseudomonadati</taxon>
        <taxon>Bacteroidota</taxon>
        <taxon>Flavobacteriia</taxon>
        <taxon>Flavobacteriales</taxon>
        <taxon>Flavobacteriaceae</taxon>
    </lineage>
</organism>
<dbReference type="Proteomes" id="UP000307140">
    <property type="component" value="Unassembled WGS sequence"/>
</dbReference>
<dbReference type="RefSeq" id="WP_138536400.1">
    <property type="nucleotide sequence ID" value="NZ_VANR01000005.1"/>
</dbReference>
<dbReference type="AlphaFoldDB" id="A0A5S3N8A1"/>
<evidence type="ECO:0000313" key="2">
    <source>
        <dbReference type="EMBL" id="TMM29609.1"/>
    </source>
</evidence>
<evidence type="ECO:0000259" key="1">
    <source>
        <dbReference type="Pfam" id="PF17116"/>
    </source>
</evidence>
<reference evidence="2 3" key="1">
    <citation type="submission" date="2019-05" db="EMBL/GenBank/DDBJ databases">
        <title>Polaribacter aestuariivivens sp. nov., isolated from a tidal flat.</title>
        <authorList>
            <person name="Yoon J.-H."/>
        </authorList>
    </citation>
    <scope>NUCLEOTIDE SEQUENCE [LARGE SCALE GENOMIC DNA]</scope>
    <source>
        <strain evidence="2 3">DBTF-3</strain>
    </source>
</reference>
<dbReference type="EMBL" id="VANR01000005">
    <property type="protein sequence ID" value="TMM29609.1"/>
    <property type="molecule type" value="Genomic_DNA"/>
</dbReference>
<dbReference type="InterPro" id="IPR031345">
    <property type="entry name" value="T9SS_Plug_N"/>
</dbReference>